<evidence type="ECO:0000256" key="8">
    <source>
        <dbReference type="ARBA" id="ARBA00023170"/>
    </source>
</evidence>
<evidence type="ECO:0000256" key="10">
    <source>
        <dbReference type="SAM" id="Phobius"/>
    </source>
</evidence>
<feature type="transmembrane region" description="Helical" evidence="10">
    <location>
        <begin position="204"/>
        <end position="223"/>
    </location>
</feature>
<evidence type="ECO:0000256" key="6">
    <source>
        <dbReference type="ARBA" id="ARBA00022989"/>
    </source>
</evidence>
<keyword evidence="9" id="KW-0807">Transducer</keyword>
<dbReference type="Pfam" id="PF02949">
    <property type="entry name" value="7tm_6"/>
    <property type="match status" value="1"/>
</dbReference>
<name>A0A9N9SA74_PHACE</name>
<feature type="non-terminal residue" evidence="11">
    <location>
        <position position="1"/>
    </location>
</feature>
<protein>
    <recommendedName>
        <fullName evidence="13">Odorant receptor</fullName>
    </recommendedName>
</protein>
<keyword evidence="6 10" id="KW-1133">Transmembrane helix</keyword>
<proteinExistence type="predicted"/>
<dbReference type="GO" id="GO:0007165">
    <property type="term" value="P:signal transduction"/>
    <property type="evidence" value="ECO:0007669"/>
    <property type="project" value="UniProtKB-KW"/>
</dbReference>
<sequence length="299" mass="34811">TNCFRSPISAYQEEIKHKTSLQCSLGYLSFFAYLNINFVSSYTMNYYEDTYEKFNPYLNKTSVYRDFVYPMWLPFDYSVSDGHYFLTFMYQPIGYYVLVGGFLTLDWLFLNIITHLRSQVTVIAFALTQVDCNIPGKRSFKSDNVQEMRIVKCIQELDVILGLAEKLDSLITVAVFSTFSSSLLILCCLSYLATVLSASFQISLYASIFGVTLIENFVVCWFCQEFTSEFFIVLRNVYDLDWLRYSTSLRRKLVILMTRLQKPPTFTLLRWSNIDMLLFIKVVRLASSFYTLLSNINGK</sequence>
<evidence type="ECO:0000313" key="12">
    <source>
        <dbReference type="Proteomes" id="UP001153737"/>
    </source>
</evidence>
<reference evidence="11" key="2">
    <citation type="submission" date="2022-10" db="EMBL/GenBank/DDBJ databases">
        <authorList>
            <consortium name="ENA_rothamsted_submissions"/>
            <consortium name="culmorum"/>
            <person name="King R."/>
        </authorList>
    </citation>
    <scope>NUCLEOTIDE SEQUENCE</scope>
</reference>
<dbReference type="EMBL" id="OU896717">
    <property type="protein sequence ID" value="CAG9814828.1"/>
    <property type="molecule type" value="Genomic_DNA"/>
</dbReference>
<evidence type="ECO:0000256" key="1">
    <source>
        <dbReference type="ARBA" id="ARBA00004651"/>
    </source>
</evidence>
<dbReference type="PANTHER" id="PTHR21137">
    <property type="entry name" value="ODORANT RECEPTOR"/>
    <property type="match status" value="1"/>
</dbReference>
<evidence type="ECO:0000256" key="3">
    <source>
        <dbReference type="ARBA" id="ARBA00022606"/>
    </source>
</evidence>
<dbReference type="PANTHER" id="PTHR21137:SF35">
    <property type="entry name" value="ODORANT RECEPTOR 19A-RELATED"/>
    <property type="match status" value="1"/>
</dbReference>
<reference evidence="11" key="1">
    <citation type="submission" date="2022-01" db="EMBL/GenBank/DDBJ databases">
        <authorList>
            <person name="King R."/>
        </authorList>
    </citation>
    <scope>NUCLEOTIDE SEQUENCE</scope>
</reference>
<evidence type="ECO:0000256" key="7">
    <source>
        <dbReference type="ARBA" id="ARBA00023136"/>
    </source>
</evidence>
<keyword evidence="2" id="KW-1003">Cell membrane</keyword>
<keyword evidence="3" id="KW-0716">Sensory transduction</keyword>
<keyword evidence="4 10" id="KW-0812">Transmembrane</keyword>
<keyword evidence="8" id="KW-0675">Receptor</keyword>
<evidence type="ECO:0000313" key="11">
    <source>
        <dbReference type="EMBL" id="CAG9814828.1"/>
    </source>
</evidence>
<evidence type="ECO:0000256" key="5">
    <source>
        <dbReference type="ARBA" id="ARBA00022725"/>
    </source>
</evidence>
<feature type="transmembrane region" description="Helical" evidence="10">
    <location>
        <begin position="93"/>
        <end position="113"/>
    </location>
</feature>
<evidence type="ECO:0000256" key="9">
    <source>
        <dbReference type="ARBA" id="ARBA00023224"/>
    </source>
</evidence>
<accession>A0A9N9SA74</accession>
<feature type="transmembrane region" description="Helical" evidence="10">
    <location>
        <begin position="170"/>
        <end position="192"/>
    </location>
</feature>
<dbReference type="GO" id="GO:0005886">
    <property type="term" value="C:plasma membrane"/>
    <property type="evidence" value="ECO:0007669"/>
    <property type="project" value="UniProtKB-SubCell"/>
</dbReference>
<dbReference type="GO" id="GO:0005549">
    <property type="term" value="F:odorant binding"/>
    <property type="evidence" value="ECO:0007669"/>
    <property type="project" value="InterPro"/>
</dbReference>
<keyword evidence="5" id="KW-0552">Olfaction</keyword>
<evidence type="ECO:0008006" key="13">
    <source>
        <dbReference type="Google" id="ProtNLM"/>
    </source>
</evidence>
<dbReference type="GO" id="GO:0004984">
    <property type="term" value="F:olfactory receptor activity"/>
    <property type="evidence" value="ECO:0007669"/>
    <property type="project" value="InterPro"/>
</dbReference>
<dbReference type="OrthoDB" id="6744089at2759"/>
<gene>
    <name evidence="11" type="ORF">PHAECO_LOCUS2437</name>
</gene>
<organism evidence="11 12">
    <name type="scientific">Phaedon cochleariae</name>
    <name type="common">Mustard beetle</name>
    <dbReference type="NCBI Taxonomy" id="80249"/>
    <lineage>
        <taxon>Eukaryota</taxon>
        <taxon>Metazoa</taxon>
        <taxon>Ecdysozoa</taxon>
        <taxon>Arthropoda</taxon>
        <taxon>Hexapoda</taxon>
        <taxon>Insecta</taxon>
        <taxon>Pterygota</taxon>
        <taxon>Neoptera</taxon>
        <taxon>Endopterygota</taxon>
        <taxon>Coleoptera</taxon>
        <taxon>Polyphaga</taxon>
        <taxon>Cucujiformia</taxon>
        <taxon>Chrysomeloidea</taxon>
        <taxon>Chrysomelidae</taxon>
        <taxon>Chrysomelinae</taxon>
        <taxon>Chrysomelini</taxon>
        <taxon>Phaedon</taxon>
    </lineage>
</organism>
<dbReference type="InterPro" id="IPR004117">
    <property type="entry name" value="7tm6_olfct_rcpt"/>
</dbReference>
<comment type="subcellular location">
    <subcellularLocation>
        <location evidence="1">Cell membrane</location>
        <topology evidence="1">Multi-pass membrane protein</topology>
    </subcellularLocation>
</comment>
<feature type="transmembrane region" description="Helical" evidence="10">
    <location>
        <begin position="25"/>
        <end position="44"/>
    </location>
</feature>
<dbReference type="AlphaFoldDB" id="A0A9N9SA74"/>
<keyword evidence="7 10" id="KW-0472">Membrane</keyword>
<evidence type="ECO:0000256" key="4">
    <source>
        <dbReference type="ARBA" id="ARBA00022692"/>
    </source>
</evidence>
<dbReference type="Proteomes" id="UP001153737">
    <property type="component" value="Chromosome 11"/>
</dbReference>
<evidence type="ECO:0000256" key="2">
    <source>
        <dbReference type="ARBA" id="ARBA00022475"/>
    </source>
</evidence>
<keyword evidence="12" id="KW-1185">Reference proteome</keyword>